<proteinExistence type="predicted"/>
<evidence type="ECO:0000256" key="3">
    <source>
        <dbReference type="ARBA" id="ARBA00023186"/>
    </source>
</evidence>
<name>A0ABV9Z5D8_9HYPH</name>
<dbReference type="EMBL" id="JBHSJF010000006">
    <property type="protein sequence ID" value="MFC5068920.1"/>
    <property type="molecule type" value="Genomic_DNA"/>
</dbReference>
<comment type="caution">
    <text evidence="5">The sequence shown here is derived from an EMBL/GenBank/DDBJ whole genome shotgun (WGS) entry which is preliminary data.</text>
</comment>
<dbReference type="InterPro" id="IPR036118">
    <property type="entry name" value="UreE_N_sf"/>
</dbReference>
<feature type="domain" description="UreE urease accessory N-terminal" evidence="4">
    <location>
        <begin position="16"/>
        <end position="78"/>
    </location>
</feature>
<evidence type="ECO:0000256" key="2">
    <source>
        <dbReference type="ARBA" id="ARBA00022596"/>
    </source>
</evidence>
<evidence type="ECO:0000259" key="4">
    <source>
        <dbReference type="SMART" id="SM00988"/>
    </source>
</evidence>
<dbReference type="InterPro" id="IPR012406">
    <property type="entry name" value="UreE"/>
</dbReference>
<keyword evidence="1" id="KW-0963">Cytoplasm</keyword>
<dbReference type="InterPro" id="IPR004029">
    <property type="entry name" value="UreE_N"/>
</dbReference>
<dbReference type="NCBIfam" id="NF009752">
    <property type="entry name" value="PRK13261.1-2"/>
    <property type="match status" value="1"/>
</dbReference>
<dbReference type="SMART" id="SM00988">
    <property type="entry name" value="UreE_N"/>
    <property type="match status" value="1"/>
</dbReference>
<organism evidence="5 6">
    <name type="scientific">Flaviflagellibacter deserti</name>
    <dbReference type="NCBI Taxonomy" id="2267266"/>
    <lineage>
        <taxon>Bacteria</taxon>
        <taxon>Pseudomonadati</taxon>
        <taxon>Pseudomonadota</taxon>
        <taxon>Alphaproteobacteria</taxon>
        <taxon>Hyphomicrobiales</taxon>
        <taxon>Flaviflagellibacter</taxon>
    </lineage>
</organism>
<gene>
    <name evidence="5" type="primary">ureE</name>
    <name evidence="5" type="ORF">ACFPFW_12965</name>
</gene>
<keyword evidence="6" id="KW-1185">Reference proteome</keyword>
<dbReference type="Gene3D" id="2.60.260.20">
    <property type="entry name" value="Urease metallochaperone UreE, N-terminal domain"/>
    <property type="match status" value="1"/>
</dbReference>
<reference evidence="6" key="1">
    <citation type="journal article" date="2019" name="Int. J. Syst. Evol. Microbiol.">
        <title>The Global Catalogue of Microorganisms (GCM) 10K type strain sequencing project: providing services to taxonomists for standard genome sequencing and annotation.</title>
        <authorList>
            <consortium name="The Broad Institute Genomics Platform"/>
            <consortium name="The Broad Institute Genome Sequencing Center for Infectious Disease"/>
            <person name="Wu L."/>
            <person name="Ma J."/>
        </authorList>
    </citation>
    <scope>NUCLEOTIDE SEQUENCE [LARGE SCALE GENOMIC DNA]</scope>
    <source>
        <strain evidence="6">CGMCC 1.16444</strain>
    </source>
</reference>
<dbReference type="Proteomes" id="UP001595796">
    <property type="component" value="Unassembled WGS sequence"/>
</dbReference>
<keyword evidence="3" id="KW-0143">Chaperone</keyword>
<sequence>MLLVERIIGDAKAPEFAGRIHHLDHHHAVEYLEIPTADLARRRLRTTLPSGEEIAIALQRDEALFDRAVLLLEQDRAIVVHVLAERWLRLAPASSAGALQLGYHAGNLHWRVRFGGGVLFIALDGPEDTYLARIQGLLDHGDVTASVVGSEALPC</sequence>
<keyword evidence="2" id="KW-0533">Nickel</keyword>
<dbReference type="SUPFAM" id="SSF69287">
    <property type="entry name" value="Urease metallochaperone UreE, N-terminal domain"/>
    <property type="match status" value="1"/>
</dbReference>
<evidence type="ECO:0000313" key="5">
    <source>
        <dbReference type="EMBL" id="MFC5068920.1"/>
    </source>
</evidence>
<accession>A0ABV9Z5D8</accession>
<evidence type="ECO:0000313" key="6">
    <source>
        <dbReference type="Proteomes" id="UP001595796"/>
    </source>
</evidence>
<evidence type="ECO:0000256" key="1">
    <source>
        <dbReference type="ARBA" id="ARBA00022490"/>
    </source>
</evidence>
<dbReference type="RefSeq" id="WP_114956847.1">
    <property type="nucleotide sequence ID" value="NZ_JBHSJF010000006.1"/>
</dbReference>
<dbReference type="Pfam" id="PF02814">
    <property type="entry name" value="UreE_N"/>
    <property type="match status" value="1"/>
</dbReference>
<dbReference type="PIRSF" id="PIRSF036402">
    <property type="entry name" value="Ureas_acces_UreE"/>
    <property type="match status" value="1"/>
</dbReference>
<protein>
    <submittedName>
        <fullName evidence="5">Urease accessory protein UreE</fullName>
    </submittedName>
</protein>